<dbReference type="InterPro" id="IPR025338">
    <property type="entry name" value="DUF4244"/>
</dbReference>
<protein>
    <recommendedName>
        <fullName evidence="3">DUF4244 domain-containing protein</fullName>
    </recommendedName>
</protein>
<evidence type="ECO:0000313" key="1">
    <source>
        <dbReference type="EMBL" id="SEJ65810.1"/>
    </source>
</evidence>
<name>A0A1H7AVD0_9ACTN</name>
<accession>A0A1H7AVD0</accession>
<organism evidence="1 2">
    <name type="scientific">Micromonospora phaseoli</name>
    <dbReference type="NCBI Taxonomy" id="1144548"/>
    <lineage>
        <taxon>Bacteria</taxon>
        <taxon>Bacillati</taxon>
        <taxon>Actinomycetota</taxon>
        <taxon>Actinomycetes</taxon>
        <taxon>Micromonosporales</taxon>
        <taxon>Micromonosporaceae</taxon>
        <taxon>Micromonospora</taxon>
    </lineage>
</organism>
<evidence type="ECO:0000313" key="2">
    <source>
        <dbReference type="Proteomes" id="UP000198707"/>
    </source>
</evidence>
<reference evidence="2" key="1">
    <citation type="submission" date="2016-10" db="EMBL/GenBank/DDBJ databases">
        <authorList>
            <person name="Varghese N."/>
            <person name="Submissions S."/>
        </authorList>
    </citation>
    <scope>NUCLEOTIDE SEQUENCE [LARGE SCALE GENOMIC DNA]</scope>
    <source>
        <strain evidence="2">CGMCC 4.7038</strain>
    </source>
</reference>
<keyword evidence="2" id="KW-1185">Reference proteome</keyword>
<dbReference type="RefSeq" id="WP_092381002.1">
    <property type="nucleotide sequence ID" value="NZ_BOPI01000002.1"/>
</dbReference>
<dbReference type="Proteomes" id="UP000198707">
    <property type="component" value="Unassembled WGS sequence"/>
</dbReference>
<gene>
    <name evidence="1" type="ORF">SAMN05443287_106181</name>
</gene>
<dbReference type="EMBL" id="FNYV01000006">
    <property type="protein sequence ID" value="SEJ65810.1"/>
    <property type="molecule type" value="Genomic_DNA"/>
</dbReference>
<proteinExistence type="predicted"/>
<dbReference type="Pfam" id="PF14029">
    <property type="entry name" value="DUF4244"/>
    <property type="match status" value="1"/>
</dbReference>
<dbReference type="STRING" id="1144548.SAMN05443287_106181"/>
<dbReference type="AlphaFoldDB" id="A0A1H7AVD0"/>
<dbReference type="OrthoDB" id="3748241at2"/>
<sequence length="55" mass="5703">MRRILARLRGDAGMNTAEYAVGTLAAVAFGGVLLKVLTSDGVQSALTAVIDRALK</sequence>
<evidence type="ECO:0008006" key="3">
    <source>
        <dbReference type="Google" id="ProtNLM"/>
    </source>
</evidence>